<dbReference type="SUPFAM" id="SSF50156">
    <property type="entry name" value="PDZ domain-like"/>
    <property type="match status" value="1"/>
</dbReference>
<feature type="coiled-coil region" evidence="5">
    <location>
        <begin position="62"/>
        <end position="100"/>
    </location>
</feature>
<dbReference type="InterPro" id="IPR001478">
    <property type="entry name" value="PDZ"/>
</dbReference>
<reference evidence="7 8" key="1">
    <citation type="journal article" date="2015" name="Nat. Commun.">
        <title>Lucilia cuprina genome unlocks parasitic fly biology to underpin future interventions.</title>
        <authorList>
            <person name="Anstead C.A."/>
            <person name="Korhonen P.K."/>
            <person name="Young N.D."/>
            <person name="Hall R.S."/>
            <person name="Jex A.R."/>
            <person name="Murali S.C."/>
            <person name="Hughes D.S."/>
            <person name="Lee S.F."/>
            <person name="Perry T."/>
            <person name="Stroehlein A.J."/>
            <person name="Ansell B.R."/>
            <person name="Breugelmans B."/>
            <person name="Hofmann A."/>
            <person name="Qu J."/>
            <person name="Dugan S."/>
            <person name="Lee S.L."/>
            <person name="Chao H."/>
            <person name="Dinh H."/>
            <person name="Han Y."/>
            <person name="Doddapaneni H.V."/>
            <person name="Worley K.C."/>
            <person name="Muzny D.M."/>
            <person name="Ioannidis P."/>
            <person name="Waterhouse R.M."/>
            <person name="Zdobnov E.M."/>
            <person name="James P.J."/>
            <person name="Bagnall N.H."/>
            <person name="Kotze A.C."/>
            <person name="Gibbs R.A."/>
            <person name="Richards S."/>
            <person name="Batterham P."/>
            <person name="Gasser R.B."/>
        </authorList>
    </citation>
    <scope>NUCLEOTIDE SEQUENCE [LARGE SCALE GENOMIC DNA]</scope>
    <source>
        <strain evidence="7 8">LS</strain>
        <tissue evidence="7">Full body</tissue>
    </source>
</reference>
<proteinExistence type="inferred from homology"/>
<keyword evidence="8" id="KW-1185">Reference proteome</keyword>
<evidence type="ECO:0000256" key="4">
    <source>
        <dbReference type="ARBA" id="ARBA00030007"/>
    </source>
</evidence>
<dbReference type="InterPro" id="IPR036034">
    <property type="entry name" value="PDZ_sf"/>
</dbReference>
<dbReference type="Gene3D" id="2.30.42.10">
    <property type="match status" value="1"/>
</dbReference>
<protein>
    <recommendedName>
        <fullName evidence="2">26S proteasome non-ATPase regulatory subunit 9</fullName>
    </recommendedName>
    <alternativeName>
        <fullName evidence="4">26S proteasome regulatory subunit p27</fullName>
    </alternativeName>
</protein>
<dbReference type="PANTHER" id="PTHR12651">
    <property type="entry name" value="26S PROTEASOME NON-ATPASE REGULATORY SUBUNIT 9"/>
    <property type="match status" value="1"/>
</dbReference>
<comment type="caution">
    <text evidence="7">The sequence shown here is derived from an EMBL/GenBank/DDBJ whole genome shotgun (WGS) entry which is preliminary data.</text>
</comment>
<organism evidence="7 8">
    <name type="scientific">Lucilia cuprina</name>
    <name type="common">Green bottle fly</name>
    <name type="synonym">Australian sheep blowfly</name>
    <dbReference type="NCBI Taxonomy" id="7375"/>
    <lineage>
        <taxon>Eukaryota</taxon>
        <taxon>Metazoa</taxon>
        <taxon>Ecdysozoa</taxon>
        <taxon>Arthropoda</taxon>
        <taxon>Hexapoda</taxon>
        <taxon>Insecta</taxon>
        <taxon>Pterygota</taxon>
        <taxon>Neoptera</taxon>
        <taxon>Endopterygota</taxon>
        <taxon>Diptera</taxon>
        <taxon>Brachycera</taxon>
        <taxon>Muscomorpha</taxon>
        <taxon>Oestroidea</taxon>
        <taxon>Calliphoridae</taxon>
        <taxon>Luciliinae</taxon>
        <taxon>Lucilia</taxon>
    </lineage>
</organism>
<dbReference type="PANTHER" id="PTHR12651:SF1">
    <property type="entry name" value="26S PROTEASOME NON-ATPASE REGULATORY SUBUNIT 9"/>
    <property type="match status" value="1"/>
</dbReference>
<accession>A0A0L0CE18</accession>
<dbReference type="AlphaFoldDB" id="A0A0L0CE18"/>
<dbReference type="Proteomes" id="UP000037069">
    <property type="component" value="Unassembled WGS sequence"/>
</dbReference>
<comment type="similarity">
    <text evidence="1">Belongs to the proteasome subunit p27 family.</text>
</comment>
<dbReference type="Pfam" id="PF13180">
    <property type="entry name" value="PDZ_2"/>
    <property type="match status" value="1"/>
</dbReference>
<evidence type="ECO:0000313" key="8">
    <source>
        <dbReference type="Proteomes" id="UP000037069"/>
    </source>
</evidence>
<evidence type="ECO:0000256" key="2">
    <source>
        <dbReference type="ARBA" id="ARBA00014937"/>
    </source>
</evidence>
<dbReference type="OMA" id="DWGGRGM"/>
<keyword evidence="3" id="KW-0143">Chaperone</keyword>
<dbReference type="InterPro" id="IPR035269">
    <property type="entry name" value="PSMD9"/>
</dbReference>
<dbReference type="STRING" id="7375.A0A0L0CE18"/>
<evidence type="ECO:0000256" key="3">
    <source>
        <dbReference type="ARBA" id="ARBA00023186"/>
    </source>
</evidence>
<dbReference type="InterPro" id="IPR040815">
    <property type="entry name" value="Nas2_N"/>
</dbReference>
<dbReference type="GO" id="GO:0005634">
    <property type="term" value="C:nucleus"/>
    <property type="evidence" value="ECO:0007669"/>
    <property type="project" value="TreeGrafter"/>
</dbReference>
<feature type="domain" description="PDZ" evidence="6">
    <location>
        <begin position="106"/>
        <end position="192"/>
    </location>
</feature>
<dbReference type="GO" id="GO:0070682">
    <property type="term" value="P:proteasome regulatory particle assembly"/>
    <property type="evidence" value="ECO:0007669"/>
    <property type="project" value="InterPro"/>
</dbReference>
<dbReference type="Gene3D" id="6.10.140.1710">
    <property type="match status" value="1"/>
</dbReference>
<evidence type="ECO:0000256" key="1">
    <source>
        <dbReference type="ARBA" id="ARBA00005256"/>
    </source>
</evidence>
<evidence type="ECO:0000313" key="7">
    <source>
        <dbReference type="EMBL" id="KNC29734.1"/>
    </source>
</evidence>
<dbReference type="FunFam" id="2.30.42.10:FF:000107">
    <property type="entry name" value="26S proteasome non-ATPase regulatory subunit 9"/>
    <property type="match status" value="1"/>
</dbReference>
<gene>
    <name evidence="7" type="ORF">FF38_05238</name>
</gene>
<keyword evidence="5" id="KW-0175">Coiled coil</keyword>
<sequence length="219" mass="24226">MVVPNTNPLETKLFKLMSDKDKLEAQINTYGVILAQNDNVGMTGPLVDAEGFPRNDIDVYQVRQARQQIICLQNDHKALMKEIEQLMHELHAEAKQAQTSQQLSHKAAGMNLNDSSSDDSEMAEALPLKPILKVKNVAPGSPAEEAGLRINDEICEFGSANANNFNKKLETIANIVKHMSDRRVPLKVLRNNELLDLILIPHTWSGPGLLGCNIVLAEN</sequence>
<evidence type="ECO:0000259" key="6">
    <source>
        <dbReference type="SMART" id="SM00228"/>
    </source>
</evidence>
<dbReference type="GO" id="GO:0005737">
    <property type="term" value="C:cytoplasm"/>
    <property type="evidence" value="ECO:0007669"/>
    <property type="project" value="TreeGrafter"/>
</dbReference>
<dbReference type="OrthoDB" id="72325at2759"/>
<name>A0A0L0CE18_LUCCU</name>
<dbReference type="SMART" id="SM00228">
    <property type="entry name" value="PDZ"/>
    <property type="match status" value="1"/>
</dbReference>
<dbReference type="EMBL" id="JRES01000634">
    <property type="protein sequence ID" value="KNC29734.1"/>
    <property type="molecule type" value="Genomic_DNA"/>
</dbReference>
<evidence type="ECO:0000256" key="5">
    <source>
        <dbReference type="SAM" id="Coils"/>
    </source>
</evidence>
<dbReference type="Pfam" id="PF18265">
    <property type="entry name" value="Nas2_N"/>
    <property type="match status" value="1"/>
</dbReference>